<keyword evidence="3" id="KW-1185">Reference proteome</keyword>
<feature type="compositionally biased region" description="Polar residues" evidence="1">
    <location>
        <begin position="39"/>
        <end position="48"/>
    </location>
</feature>
<feature type="compositionally biased region" description="Low complexity" evidence="1">
    <location>
        <begin position="206"/>
        <end position="219"/>
    </location>
</feature>
<feature type="compositionally biased region" description="Basic and acidic residues" evidence="1">
    <location>
        <begin position="294"/>
        <end position="305"/>
    </location>
</feature>
<sequence length="305" mass="34647">MILYLFRAGKVKGTGFLTTCKPCYTAENALRRNGRSRNGKPTNASRDSSPPPFALQVTPNPLSENTRPMVRLPILPPQNFQEWPRIPSSSPNSSQPQRVLGPISGNQQSTIRLLSNRLRNSQEWLKVPDDSQDWELKYLLSSPQLLPHNNRNRITLLHQHSHRRIDQLRSWGSSSSSPISSSLVEDVADSCYNPLLQTHQQSLQEDAPPSSQDDSSDNPLNRWKRKSNKRGQYSRPPGRRQKRARRPKARSANPLQARVDDFSSDDDDSGSNHITTGRPTRNWIPKRPTYTSPKEFDKDTPLTDD</sequence>
<organism evidence="2 3">
    <name type="scientific">Botrytis galanthina</name>
    <dbReference type="NCBI Taxonomy" id="278940"/>
    <lineage>
        <taxon>Eukaryota</taxon>
        <taxon>Fungi</taxon>
        <taxon>Dikarya</taxon>
        <taxon>Ascomycota</taxon>
        <taxon>Pezizomycotina</taxon>
        <taxon>Leotiomycetes</taxon>
        <taxon>Helotiales</taxon>
        <taxon>Sclerotiniaceae</taxon>
        <taxon>Botrytis</taxon>
    </lineage>
</organism>
<evidence type="ECO:0000256" key="1">
    <source>
        <dbReference type="SAM" id="MobiDB-lite"/>
    </source>
</evidence>
<accession>A0A4S8QGD0</accession>
<feature type="region of interest" description="Disordered" evidence="1">
    <location>
        <begin position="201"/>
        <end position="305"/>
    </location>
</feature>
<name>A0A4S8QGD0_9HELO</name>
<feature type="compositionally biased region" description="Basic residues" evidence="1">
    <location>
        <begin position="237"/>
        <end position="249"/>
    </location>
</feature>
<feature type="region of interest" description="Disordered" evidence="1">
    <location>
        <begin position="81"/>
        <end position="103"/>
    </location>
</feature>
<feature type="compositionally biased region" description="Polar residues" evidence="1">
    <location>
        <begin position="57"/>
        <end position="66"/>
    </location>
</feature>
<gene>
    <name evidence="2" type="ORF">BGAL_1012g00010</name>
</gene>
<dbReference type="EMBL" id="PQXL01001007">
    <property type="protein sequence ID" value="THV43723.1"/>
    <property type="molecule type" value="Genomic_DNA"/>
</dbReference>
<feature type="compositionally biased region" description="Low complexity" evidence="1">
    <location>
        <begin position="87"/>
        <end position="97"/>
    </location>
</feature>
<dbReference type="Proteomes" id="UP000308671">
    <property type="component" value="Unassembled WGS sequence"/>
</dbReference>
<evidence type="ECO:0000313" key="2">
    <source>
        <dbReference type="EMBL" id="THV43723.1"/>
    </source>
</evidence>
<evidence type="ECO:0000313" key="3">
    <source>
        <dbReference type="Proteomes" id="UP000308671"/>
    </source>
</evidence>
<reference evidence="2 3" key="1">
    <citation type="submission" date="2017-12" db="EMBL/GenBank/DDBJ databases">
        <title>Comparative genomics of Botrytis spp.</title>
        <authorList>
            <person name="Valero-Jimenez C.A."/>
            <person name="Tapia P."/>
            <person name="Veloso J."/>
            <person name="Silva-Moreno E."/>
            <person name="Staats M."/>
            <person name="Valdes J.H."/>
            <person name="Van Kan J.A.L."/>
        </authorList>
    </citation>
    <scope>NUCLEOTIDE SEQUENCE [LARGE SCALE GENOMIC DNA]</scope>
    <source>
        <strain evidence="2 3">MUCL435</strain>
    </source>
</reference>
<comment type="caution">
    <text evidence="2">The sequence shown here is derived from an EMBL/GenBank/DDBJ whole genome shotgun (WGS) entry which is preliminary data.</text>
</comment>
<dbReference type="AlphaFoldDB" id="A0A4S8QGD0"/>
<proteinExistence type="predicted"/>
<protein>
    <submittedName>
        <fullName evidence="2">Uncharacterized protein</fullName>
    </submittedName>
</protein>
<feature type="region of interest" description="Disordered" evidence="1">
    <location>
        <begin position="31"/>
        <end position="66"/>
    </location>
</feature>